<evidence type="ECO:0008006" key="5">
    <source>
        <dbReference type="Google" id="ProtNLM"/>
    </source>
</evidence>
<feature type="chain" id="PRO_5047506065" description="Lipoprotein" evidence="2">
    <location>
        <begin position="25"/>
        <end position="167"/>
    </location>
</feature>
<evidence type="ECO:0000256" key="2">
    <source>
        <dbReference type="SAM" id="SignalP"/>
    </source>
</evidence>
<feature type="signal peptide" evidence="2">
    <location>
        <begin position="1"/>
        <end position="24"/>
    </location>
</feature>
<accession>A0ABX5SVD2</accession>
<reference evidence="3 4" key="1">
    <citation type="submission" date="2019-03" db="EMBL/GenBank/DDBJ databases">
        <authorList>
            <person name="Dong K."/>
        </authorList>
    </citation>
    <scope>NUCLEOTIDE SEQUENCE [LARGE SCALE GENOMIC DNA]</scope>
    <source>
        <strain evidence="4">dk512</strain>
    </source>
</reference>
<dbReference type="EMBL" id="CP038266">
    <property type="protein sequence ID" value="QBR88794.1"/>
    <property type="molecule type" value="Genomic_DNA"/>
</dbReference>
<evidence type="ECO:0000313" key="3">
    <source>
        <dbReference type="EMBL" id="QBR88794.1"/>
    </source>
</evidence>
<keyword evidence="2" id="KW-0732">Signal</keyword>
<protein>
    <recommendedName>
        <fullName evidence="5">Lipoprotein</fullName>
    </recommendedName>
</protein>
<organism evidence="3 4">
    <name type="scientific">Microbacterium wangchenii</name>
    <dbReference type="NCBI Taxonomy" id="2541726"/>
    <lineage>
        <taxon>Bacteria</taxon>
        <taxon>Bacillati</taxon>
        <taxon>Actinomycetota</taxon>
        <taxon>Actinomycetes</taxon>
        <taxon>Micrococcales</taxon>
        <taxon>Microbacteriaceae</taxon>
        <taxon>Microbacterium</taxon>
    </lineage>
</organism>
<keyword evidence="4" id="KW-1185">Reference proteome</keyword>
<dbReference type="RefSeq" id="WP_135066387.1">
    <property type="nucleotide sequence ID" value="NZ_JBHUCT010000006.1"/>
</dbReference>
<feature type="region of interest" description="Disordered" evidence="1">
    <location>
        <begin position="24"/>
        <end position="62"/>
    </location>
</feature>
<name>A0ABX5SVD2_9MICO</name>
<dbReference type="PROSITE" id="PS51257">
    <property type="entry name" value="PROKAR_LIPOPROTEIN"/>
    <property type="match status" value="1"/>
</dbReference>
<evidence type="ECO:0000256" key="1">
    <source>
        <dbReference type="SAM" id="MobiDB-lite"/>
    </source>
</evidence>
<proteinExistence type="predicted"/>
<evidence type="ECO:0000313" key="4">
    <source>
        <dbReference type="Proteomes" id="UP000295748"/>
    </source>
</evidence>
<dbReference type="Proteomes" id="UP000295748">
    <property type="component" value="Chromosome"/>
</dbReference>
<sequence>MRKPMIPTLAVLAAAGMFALTGCAGPADTASEKESTGSGSTSQEKPTKEAAPAEEEDQSVEEACGIANEAVSSVQGDLNDAMSNPTDVAVVTAAMEKVNVQLAGAVEEITNPEVETAITTFQTQFASLSDQLVAIQSGTPTQEQVTALQTSATELQASATEMAEICS</sequence>
<gene>
    <name evidence="3" type="ORF">E4K62_08855</name>
</gene>